<dbReference type="EC" id="6.3.2.2" evidence="3 10"/>
<dbReference type="SUPFAM" id="SSF55931">
    <property type="entry name" value="Glutamine synthetase/guanido kinase"/>
    <property type="match status" value="1"/>
</dbReference>
<dbReference type="GO" id="GO:0006750">
    <property type="term" value="P:glutathione biosynthetic process"/>
    <property type="evidence" value="ECO:0007669"/>
    <property type="project" value="UniProtKB-UniRule"/>
</dbReference>
<gene>
    <name evidence="11" type="ORF">BIW11_02512</name>
</gene>
<dbReference type="Gene3D" id="3.30.590.50">
    <property type="match status" value="1"/>
</dbReference>
<dbReference type="GO" id="GO:0004357">
    <property type="term" value="F:glutamate-cysteine ligase activity"/>
    <property type="evidence" value="ECO:0007669"/>
    <property type="project" value="UniProtKB-UniRule"/>
</dbReference>
<evidence type="ECO:0000256" key="4">
    <source>
        <dbReference type="ARBA" id="ARBA00022598"/>
    </source>
</evidence>
<dbReference type="PANTHER" id="PTHR11164">
    <property type="entry name" value="GLUTAMATE CYSTEINE LIGASE"/>
    <property type="match status" value="1"/>
</dbReference>
<comment type="catalytic activity">
    <reaction evidence="10">
        <text>L-cysteine + L-glutamate + ATP = gamma-L-glutamyl-L-cysteine + ADP + phosphate + H(+)</text>
        <dbReference type="Rhea" id="RHEA:13285"/>
        <dbReference type="ChEBI" id="CHEBI:15378"/>
        <dbReference type="ChEBI" id="CHEBI:29985"/>
        <dbReference type="ChEBI" id="CHEBI:30616"/>
        <dbReference type="ChEBI" id="CHEBI:35235"/>
        <dbReference type="ChEBI" id="CHEBI:43474"/>
        <dbReference type="ChEBI" id="CHEBI:58173"/>
        <dbReference type="ChEBI" id="CHEBI:456216"/>
        <dbReference type="EC" id="6.3.2.2"/>
    </reaction>
</comment>
<dbReference type="AlphaFoldDB" id="A0A1V9Y203"/>
<evidence type="ECO:0000256" key="10">
    <source>
        <dbReference type="RuleBase" id="RU367135"/>
    </source>
</evidence>
<dbReference type="OrthoDB" id="7939818at2759"/>
<evidence type="ECO:0000256" key="6">
    <source>
        <dbReference type="ARBA" id="ARBA00022741"/>
    </source>
</evidence>
<dbReference type="Pfam" id="PF03074">
    <property type="entry name" value="GCS"/>
    <property type="match status" value="1"/>
</dbReference>
<dbReference type="InParanoid" id="A0A1V9Y203"/>
<dbReference type="PANTHER" id="PTHR11164:SF0">
    <property type="entry name" value="GLUTAMATE--CYSTEINE LIGASE CATALYTIC SUBUNIT"/>
    <property type="match status" value="1"/>
</dbReference>
<evidence type="ECO:0000313" key="11">
    <source>
        <dbReference type="EMBL" id="OQR79735.1"/>
    </source>
</evidence>
<evidence type="ECO:0000256" key="3">
    <source>
        <dbReference type="ARBA" id="ARBA00012220"/>
    </source>
</evidence>
<dbReference type="InterPro" id="IPR004308">
    <property type="entry name" value="GCS"/>
</dbReference>
<dbReference type="UniPathway" id="UPA00142">
    <property type="reaction ID" value="UER00209"/>
</dbReference>
<keyword evidence="4 10" id="KW-0436">Ligase</keyword>
<dbReference type="Proteomes" id="UP000192247">
    <property type="component" value="Unassembled WGS sequence"/>
</dbReference>
<evidence type="ECO:0000256" key="2">
    <source>
        <dbReference type="ARBA" id="ARBA00008100"/>
    </source>
</evidence>
<dbReference type="InterPro" id="IPR014746">
    <property type="entry name" value="Gln_synth/guanido_kin_cat_dom"/>
</dbReference>
<sequence length="382" mass="43131">MFSEASQICPDPVSSSGSDVDMLAAIDAHVCGITRRQGDGGVVLATQGAKQVGAKLFASDMRECCRVAYNLLLRVISVTRFARIDAKKLPSFRQVRGLSLRASELLPRLQEEEHKNPAKCKSLWRPEFAAYMIEGTPGQPYGSLLSHLNTVEANMRARRRYAQRLLQEDEHLVCLTTFFRLGRGKFTSPVSEPHWDTSYLRSISFPDEAVFSEHPRFKTLARSIYERRGKKVVINVPIFKDVKTPNPFIEDDAGCPQAKEAIKPDHIYMDAMGFEARRLYDQLAPICPVVMALSAASPVFRGYLAERDCRWDVIGDSVDCRRDDEKERIKKSRYGSIDCYISDKGEHFNDINVVYNKEYYEKLRSNGVNHLLAQVGGLVNVA</sequence>
<keyword evidence="6 10" id="KW-0547">Nucleotide-binding</keyword>
<keyword evidence="7 10" id="KW-0067">ATP-binding</keyword>
<evidence type="ECO:0000256" key="5">
    <source>
        <dbReference type="ARBA" id="ARBA00022684"/>
    </source>
</evidence>
<evidence type="ECO:0000256" key="9">
    <source>
        <dbReference type="ARBA" id="ARBA00032122"/>
    </source>
</evidence>
<evidence type="ECO:0000256" key="8">
    <source>
        <dbReference type="ARBA" id="ARBA00030585"/>
    </source>
</evidence>
<accession>A0A1V9Y203</accession>
<proteinExistence type="inferred from homology"/>
<evidence type="ECO:0000256" key="7">
    <source>
        <dbReference type="ARBA" id="ARBA00022840"/>
    </source>
</evidence>
<dbReference type="EMBL" id="MNPL01000753">
    <property type="protein sequence ID" value="OQR79735.1"/>
    <property type="molecule type" value="Genomic_DNA"/>
</dbReference>
<organism evidence="11 12">
    <name type="scientific">Tropilaelaps mercedesae</name>
    <dbReference type="NCBI Taxonomy" id="418985"/>
    <lineage>
        <taxon>Eukaryota</taxon>
        <taxon>Metazoa</taxon>
        <taxon>Ecdysozoa</taxon>
        <taxon>Arthropoda</taxon>
        <taxon>Chelicerata</taxon>
        <taxon>Arachnida</taxon>
        <taxon>Acari</taxon>
        <taxon>Parasitiformes</taxon>
        <taxon>Mesostigmata</taxon>
        <taxon>Gamasina</taxon>
        <taxon>Dermanyssoidea</taxon>
        <taxon>Laelapidae</taxon>
        <taxon>Tropilaelaps</taxon>
    </lineage>
</organism>
<evidence type="ECO:0000256" key="1">
    <source>
        <dbReference type="ARBA" id="ARBA00005006"/>
    </source>
</evidence>
<keyword evidence="12" id="KW-1185">Reference proteome</keyword>
<comment type="pathway">
    <text evidence="1 10">Sulfur metabolism; glutathione biosynthesis; glutathione from L-cysteine and L-glutamate: step 1/2.</text>
</comment>
<name>A0A1V9Y203_9ACAR</name>
<dbReference type="GO" id="GO:0005524">
    <property type="term" value="F:ATP binding"/>
    <property type="evidence" value="ECO:0007669"/>
    <property type="project" value="UniProtKB-UniRule"/>
</dbReference>
<dbReference type="STRING" id="418985.A0A1V9Y203"/>
<keyword evidence="5 10" id="KW-0317">Glutathione biosynthesis</keyword>
<reference evidence="11 12" key="1">
    <citation type="journal article" date="2017" name="Gigascience">
        <title>Draft genome of the honey bee ectoparasitic mite, Tropilaelaps mercedesae, is shaped by the parasitic life history.</title>
        <authorList>
            <person name="Dong X."/>
            <person name="Armstrong S.D."/>
            <person name="Xia D."/>
            <person name="Makepeace B.L."/>
            <person name="Darby A.C."/>
            <person name="Kadowaki T."/>
        </authorList>
    </citation>
    <scope>NUCLEOTIDE SEQUENCE [LARGE SCALE GENOMIC DNA]</scope>
    <source>
        <strain evidence="11">Wuxi-XJTLU</strain>
    </source>
</reference>
<dbReference type="GO" id="GO:0017109">
    <property type="term" value="C:glutamate-cysteine ligase complex"/>
    <property type="evidence" value="ECO:0007669"/>
    <property type="project" value="TreeGrafter"/>
</dbReference>
<comment type="caution">
    <text evidence="11">The sequence shown here is derived from an EMBL/GenBank/DDBJ whole genome shotgun (WGS) entry which is preliminary data.</text>
</comment>
<protein>
    <recommendedName>
        <fullName evidence="3 10">Glutamate--cysteine ligase</fullName>
        <ecNumber evidence="3 10">6.3.2.2</ecNumber>
    </recommendedName>
    <alternativeName>
        <fullName evidence="9 10">Gamma-ECS</fullName>
    </alternativeName>
    <alternativeName>
        <fullName evidence="8 10">Gamma-glutamylcysteine synthetase</fullName>
    </alternativeName>
</protein>
<evidence type="ECO:0000313" key="12">
    <source>
        <dbReference type="Proteomes" id="UP000192247"/>
    </source>
</evidence>
<comment type="similarity">
    <text evidence="2 10">Belongs to the glutamate--cysteine ligase type 3 family.</text>
</comment>